<evidence type="ECO:0000313" key="5">
    <source>
        <dbReference type="EMBL" id="QHQ35596.1"/>
    </source>
</evidence>
<dbReference type="SUPFAM" id="SSF55931">
    <property type="entry name" value="Glutamine synthetase/guanido kinase"/>
    <property type="match status" value="1"/>
</dbReference>
<gene>
    <name evidence="5" type="ORF">GO499_10595</name>
</gene>
<keyword evidence="3 4" id="KW-0067">ATP-binding</keyword>
<evidence type="ECO:0000256" key="1">
    <source>
        <dbReference type="ARBA" id="ARBA00022598"/>
    </source>
</evidence>
<evidence type="ECO:0000256" key="2">
    <source>
        <dbReference type="ARBA" id="ARBA00022741"/>
    </source>
</evidence>
<dbReference type="NCBIfam" id="TIGR02050">
    <property type="entry name" value="gshA_cyan_rel"/>
    <property type="match status" value="1"/>
</dbReference>
<keyword evidence="1 4" id="KW-0436">Ligase</keyword>
<dbReference type="AlphaFoldDB" id="A0A6P1T2A1"/>
<dbReference type="PANTHER" id="PTHR36510">
    <property type="entry name" value="GLUTAMATE--CYSTEINE LIGASE 2-RELATED"/>
    <property type="match status" value="1"/>
</dbReference>
<comment type="similarity">
    <text evidence="4">Belongs to the glutamate--cysteine ligase type 2 family. YbdK subfamily.</text>
</comment>
<evidence type="ECO:0000256" key="4">
    <source>
        <dbReference type="HAMAP-Rule" id="MF_01609"/>
    </source>
</evidence>
<dbReference type="InterPro" id="IPR014746">
    <property type="entry name" value="Gln_synth/guanido_kin_cat_dom"/>
</dbReference>
<dbReference type="InterPro" id="IPR011793">
    <property type="entry name" value="YbdK"/>
</dbReference>
<dbReference type="NCBIfam" id="NF010039">
    <property type="entry name" value="PRK13515.1"/>
    <property type="match status" value="1"/>
</dbReference>
<evidence type="ECO:0000313" key="6">
    <source>
        <dbReference type="Proteomes" id="UP000464495"/>
    </source>
</evidence>
<sequence>MPDRPPLTLGIEEEYLIVDVETRELVREPHPDFLKKCKKKIGDRVTNEFLQCQIEVGTRPHAVVGDAIADLRALRDCVANTAKPFGYAPIAASTHPFSRWRQQTNTKKPRYEGLKSDLGQAVRRMLIGGMHIHIGIEDDDLRIDLMNQMSYFLPHLLALSCSSPFWEGEDTGLASYRLTVFDALPRTGLPDMLNSHAEYTRLVEHLVASECIEDATKIWWDIRPSDKFPTLEQRVTDVCPRLRDAAAIAALYQSLIAYLYRLKARNQRWRIYPRIMIMENRWRAQRYGARGKLVDHGRSRLTPFAELIEELIDLVSMESEVLGCAAELRHLREIARTGTSSDRQREAFEAGGSTAVVDQLVAEFRE</sequence>
<dbReference type="GO" id="GO:0005524">
    <property type="term" value="F:ATP binding"/>
    <property type="evidence" value="ECO:0007669"/>
    <property type="project" value="UniProtKB-KW"/>
</dbReference>
<evidence type="ECO:0000256" key="3">
    <source>
        <dbReference type="ARBA" id="ARBA00022840"/>
    </source>
</evidence>
<keyword evidence="6" id="KW-1185">Reference proteome</keyword>
<dbReference type="InterPro" id="IPR006336">
    <property type="entry name" value="GCS2"/>
</dbReference>
<dbReference type="RefSeq" id="WP_161862156.1">
    <property type="nucleotide sequence ID" value="NZ_CP046620.1"/>
</dbReference>
<reference evidence="5 6" key="1">
    <citation type="submission" date="2019-12" db="EMBL/GenBank/DDBJ databases">
        <title>Complete genome sequence of Algicella marina strain 9Alg 56(T) isolated from the red alga Tichocarpus crinitus.</title>
        <authorList>
            <person name="Kim S.-G."/>
            <person name="Nedashkovskaya O.I."/>
        </authorList>
    </citation>
    <scope>NUCLEOTIDE SEQUENCE [LARGE SCALE GENOMIC DNA]</scope>
    <source>
        <strain evidence="5 6">9Alg 56</strain>
    </source>
</reference>
<dbReference type="InterPro" id="IPR050141">
    <property type="entry name" value="GCL_type2/YbdK_subfam"/>
</dbReference>
<dbReference type="EC" id="6.3.2.2" evidence="4"/>
<dbReference type="GO" id="GO:0042398">
    <property type="term" value="P:modified amino acid biosynthetic process"/>
    <property type="evidence" value="ECO:0007669"/>
    <property type="project" value="InterPro"/>
</dbReference>
<name>A0A6P1T2A1_9RHOB</name>
<dbReference type="HAMAP" id="MF_01609">
    <property type="entry name" value="Glu_cys_ligase_2"/>
    <property type="match status" value="1"/>
</dbReference>
<dbReference type="EMBL" id="CP046620">
    <property type="protein sequence ID" value="QHQ35596.1"/>
    <property type="molecule type" value="Genomic_DNA"/>
</dbReference>
<comment type="catalytic activity">
    <reaction evidence="4">
        <text>L-cysteine + L-glutamate + ATP = gamma-L-glutamyl-L-cysteine + ADP + phosphate + H(+)</text>
        <dbReference type="Rhea" id="RHEA:13285"/>
        <dbReference type="ChEBI" id="CHEBI:15378"/>
        <dbReference type="ChEBI" id="CHEBI:29985"/>
        <dbReference type="ChEBI" id="CHEBI:30616"/>
        <dbReference type="ChEBI" id="CHEBI:35235"/>
        <dbReference type="ChEBI" id="CHEBI:43474"/>
        <dbReference type="ChEBI" id="CHEBI:58173"/>
        <dbReference type="ChEBI" id="CHEBI:456216"/>
        <dbReference type="EC" id="6.3.2.2"/>
    </reaction>
</comment>
<dbReference type="GO" id="GO:0004357">
    <property type="term" value="F:glutamate-cysteine ligase activity"/>
    <property type="evidence" value="ECO:0007669"/>
    <property type="project" value="UniProtKB-EC"/>
</dbReference>
<accession>A0A6P1T2A1</accession>
<proteinExistence type="inferred from homology"/>
<dbReference type="PANTHER" id="PTHR36510:SF1">
    <property type="entry name" value="GLUTAMATE--CYSTEINE LIGASE 2-RELATED"/>
    <property type="match status" value="1"/>
</dbReference>
<dbReference type="Gene3D" id="3.30.590.20">
    <property type="match status" value="1"/>
</dbReference>
<organism evidence="5 6">
    <name type="scientific">Algicella marina</name>
    <dbReference type="NCBI Taxonomy" id="2683284"/>
    <lineage>
        <taxon>Bacteria</taxon>
        <taxon>Pseudomonadati</taxon>
        <taxon>Pseudomonadota</taxon>
        <taxon>Alphaproteobacteria</taxon>
        <taxon>Rhodobacterales</taxon>
        <taxon>Paracoccaceae</taxon>
        <taxon>Algicella</taxon>
    </lineage>
</organism>
<dbReference type="Pfam" id="PF04107">
    <property type="entry name" value="GCS2"/>
    <property type="match status" value="1"/>
</dbReference>
<keyword evidence="2 4" id="KW-0547">Nucleotide-binding</keyword>
<dbReference type="Proteomes" id="UP000464495">
    <property type="component" value="Chromosome"/>
</dbReference>
<comment type="function">
    <text evidence="4">ATP-dependent carboxylate-amine ligase which exhibits weak glutamate--cysteine ligase activity.</text>
</comment>
<dbReference type="KEGG" id="amaq:GO499_10595"/>
<protein>
    <recommendedName>
        <fullName evidence="4">Putative glutamate--cysteine ligase 2</fullName>
        <ecNumber evidence="4">6.3.2.2</ecNumber>
    </recommendedName>
    <alternativeName>
        <fullName evidence="4">Gamma-glutamylcysteine synthetase 2</fullName>
        <shortName evidence="4">GCS 2</shortName>
        <shortName evidence="4">Gamma-GCS 2</shortName>
    </alternativeName>
</protein>